<evidence type="ECO:0008006" key="4">
    <source>
        <dbReference type="Google" id="ProtNLM"/>
    </source>
</evidence>
<accession>A0A1F6MQG8</accession>
<evidence type="ECO:0000313" key="2">
    <source>
        <dbReference type="EMBL" id="OGH73909.1"/>
    </source>
</evidence>
<organism evidence="2 3">
    <name type="scientific">Candidatus Magasanikbacteria bacterium RIFCSPHIGHO2_02_FULL_51_14</name>
    <dbReference type="NCBI Taxonomy" id="1798683"/>
    <lineage>
        <taxon>Bacteria</taxon>
        <taxon>Candidatus Magasanikiibacteriota</taxon>
    </lineage>
</organism>
<dbReference type="AlphaFoldDB" id="A0A1F6MQG8"/>
<sequence>MKRFRLRILFFIFGAILIAPSAMVAQTCPSLEAGDLFKVSESSAVYLVSSDMKRLYFPTSEVFHTWYADFSSVQVISSVCVDNYPAPTNAPFGVNHRPGSRLVKLQISPSVYAVLPDNTLAKIGSESVAASLYGSAWAGLVRDISDVFWPNFENRATEITNDVPHDGMLVRQSGSAATYYVKDGERHEVTGTLSSATSGDVRIVSASVFNSIAISASTIDGAGLTDDPVSAAVILSIPSSQPAEETTPKPATYILEADDAGFYDNNVDVSSISAEKGAAVTITFNVRSTGVYYGGLDFRGCGQTSGGTLPGGSTTVSFTADTSCTITSYWPSSNVVKDTLQVSVQ</sequence>
<gene>
    <name evidence="2" type="ORF">A3C90_02735</name>
</gene>
<dbReference type="Proteomes" id="UP000177457">
    <property type="component" value="Unassembled WGS sequence"/>
</dbReference>
<evidence type="ECO:0000313" key="3">
    <source>
        <dbReference type="Proteomes" id="UP000177457"/>
    </source>
</evidence>
<evidence type="ECO:0000256" key="1">
    <source>
        <dbReference type="SAM" id="SignalP"/>
    </source>
</evidence>
<name>A0A1F6MQG8_9BACT</name>
<feature type="chain" id="PRO_5009525669" description="Bacterial repeat domain-containing protein" evidence="1">
    <location>
        <begin position="25"/>
        <end position="345"/>
    </location>
</feature>
<feature type="signal peptide" evidence="1">
    <location>
        <begin position="1"/>
        <end position="24"/>
    </location>
</feature>
<dbReference type="STRING" id="1798683.A3C90_02735"/>
<keyword evidence="1" id="KW-0732">Signal</keyword>
<protein>
    <recommendedName>
        <fullName evidence="4">Bacterial repeat domain-containing protein</fullName>
    </recommendedName>
</protein>
<proteinExistence type="predicted"/>
<reference evidence="2 3" key="1">
    <citation type="journal article" date="2016" name="Nat. Commun.">
        <title>Thousands of microbial genomes shed light on interconnected biogeochemical processes in an aquifer system.</title>
        <authorList>
            <person name="Anantharaman K."/>
            <person name="Brown C.T."/>
            <person name="Hug L.A."/>
            <person name="Sharon I."/>
            <person name="Castelle C.J."/>
            <person name="Probst A.J."/>
            <person name="Thomas B.C."/>
            <person name="Singh A."/>
            <person name="Wilkins M.J."/>
            <person name="Karaoz U."/>
            <person name="Brodie E.L."/>
            <person name="Williams K.H."/>
            <person name="Hubbard S.S."/>
            <person name="Banfield J.F."/>
        </authorList>
    </citation>
    <scope>NUCLEOTIDE SEQUENCE [LARGE SCALE GENOMIC DNA]</scope>
</reference>
<dbReference type="EMBL" id="MFQE01000007">
    <property type="protein sequence ID" value="OGH73909.1"/>
    <property type="molecule type" value="Genomic_DNA"/>
</dbReference>
<comment type="caution">
    <text evidence="2">The sequence shown here is derived from an EMBL/GenBank/DDBJ whole genome shotgun (WGS) entry which is preliminary data.</text>
</comment>